<organism evidence="1 2">
    <name type="scientific">Oryza sativa subsp. japonica</name>
    <name type="common">Rice</name>
    <dbReference type="NCBI Taxonomy" id="39947"/>
    <lineage>
        <taxon>Eukaryota</taxon>
        <taxon>Viridiplantae</taxon>
        <taxon>Streptophyta</taxon>
        <taxon>Embryophyta</taxon>
        <taxon>Tracheophyta</taxon>
        <taxon>Spermatophyta</taxon>
        <taxon>Magnoliopsida</taxon>
        <taxon>Liliopsida</taxon>
        <taxon>Poales</taxon>
        <taxon>Poaceae</taxon>
        <taxon>BOP clade</taxon>
        <taxon>Oryzoideae</taxon>
        <taxon>Oryzeae</taxon>
        <taxon>Oryzinae</taxon>
        <taxon>Oryza</taxon>
        <taxon>Oryza sativa</taxon>
    </lineage>
</organism>
<reference evidence="2" key="2">
    <citation type="journal article" date="2008" name="Nucleic Acids Res.">
        <title>The rice annotation project database (RAP-DB): 2008 update.</title>
        <authorList>
            <consortium name="The rice annotation project (RAP)"/>
        </authorList>
    </citation>
    <scope>GENOME REANNOTATION</scope>
    <source>
        <strain evidence="2">cv. Nipponbare</strain>
    </source>
</reference>
<dbReference type="Proteomes" id="UP000000763">
    <property type="component" value="Chromosome 9"/>
</dbReference>
<proteinExistence type="predicted"/>
<dbReference type="AlphaFoldDB" id="Q6K2A3"/>
<reference evidence="2" key="1">
    <citation type="journal article" date="2005" name="Nature">
        <title>The map-based sequence of the rice genome.</title>
        <authorList>
            <consortium name="International rice genome sequencing project (IRGSP)"/>
            <person name="Matsumoto T."/>
            <person name="Wu J."/>
            <person name="Kanamori H."/>
            <person name="Katayose Y."/>
            <person name="Fujisawa M."/>
            <person name="Namiki N."/>
            <person name="Mizuno H."/>
            <person name="Yamamoto K."/>
            <person name="Antonio B.A."/>
            <person name="Baba T."/>
            <person name="Sakata K."/>
            <person name="Nagamura Y."/>
            <person name="Aoki H."/>
            <person name="Arikawa K."/>
            <person name="Arita K."/>
            <person name="Bito T."/>
            <person name="Chiden Y."/>
            <person name="Fujitsuka N."/>
            <person name="Fukunaka R."/>
            <person name="Hamada M."/>
            <person name="Harada C."/>
            <person name="Hayashi A."/>
            <person name="Hijishita S."/>
            <person name="Honda M."/>
            <person name="Hosokawa S."/>
            <person name="Ichikawa Y."/>
            <person name="Idonuma A."/>
            <person name="Iijima M."/>
            <person name="Ikeda M."/>
            <person name="Ikeno M."/>
            <person name="Ito K."/>
            <person name="Ito S."/>
            <person name="Ito T."/>
            <person name="Ito Y."/>
            <person name="Ito Y."/>
            <person name="Iwabuchi A."/>
            <person name="Kamiya K."/>
            <person name="Karasawa W."/>
            <person name="Kurita K."/>
            <person name="Katagiri S."/>
            <person name="Kikuta A."/>
            <person name="Kobayashi H."/>
            <person name="Kobayashi N."/>
            <person name="Machita K."/>
            <person name="Maehara T."/>
            <person name="Masukawa M."/>
            <person name="Mizubayashi T."/>
            <person name="Mukai Y."/>
            <person name="Nagasaki H."/>
            <person name="Nagata Y."/>
            <person name="Naito S."/>
            <person name="Nakashima M."/>
            <person name="Nakama Y."/>
            <person name="Nakamichi Y."/>
            <person name="Nakamura M."/>
            <person name="Meguro A."/>
            <person name="Negishi M."/>
            <person name="Ohta I."/>
            <person name="Ohta T."/>
            <person name="Okamoto M."/>
            <person name="Ono N."/>
            <person name="Saji S."/>
            <person name="Sakaguchi M."/>
            <person name="Sakai K."/>
            <person name="Shibata M."/>
            <person name="Shimokawa T."/>
            <person name="Song J."/>
            <person name="Takazaki Y."/>
            <person name="Terasawa K."/>
            <person name="Tsugane M."/>
            <person name="Tsuji K."/>
            <person name="Ueda S."/>
            <person name="Waki K."/>
            <person name="Yamagata H."/>
            <person name="Yamamoto M."/>
            <person name="Yamamoto S."/>
            <person name="Yamane H."/>
            <person name="Yoshiki S."/>
            <person name="Yoshihara R."/>
            <person name="Yukawa K."/>
            <person name="Zhong H."/>
            <person name="Yano M."/>
            <person name="Yuan Q."/>
            <person name="Ouyang S."/>
            <person name="Liu J."/>
            <person name="Jones K.M."/>
            <person name="Gansberger K."/>
            <person name="Moffat K."/>
            <person name="Hill J."/>
            <person name="Bera J."/>
            <person name="Fadrosh D."/>
            <person name="Jin S."/>
            <person name="Johri S."/>
            <person name="Kim M."/>
            <person name="Overton L."/>
            <person name="Reardon M."/>
            <person name="Tsitrin T."/>
            <person name="Vuong H."/>
            <person name="Weaver B."/>
            <person name="Ciecko A."/>
            <person name="Tallon L."/>
            <person name="Jackson J."/>
            <person name="Pai G."/>
            <person name="Aken S.V."/>
            <person name="Utterback T."/>
            <person name="Reidmuller S."/>
            <person name="Feldblyum T."/>
            <person name="Hsiao J."/>
            <person name="Zismann V."/>
            <person name="Iobst S."/>
            <person name="de Vazeille A.R."/>
            <person name="Buell C.R."/>
            <person name="Ying K."/>
            <person name="Li Y."/>
            <person name="Lu T."/>
            <person name="Huang Y."/>
            <person name="Zhao Q."/>
            <person name="Feng Q."/>
            <person name="Zhang L."/>
            <person name="Zhu J."/>
            <person name="Weng Q."/>
            <person name="Mu J."/>
            <person name="Lu Y."/>
            <person name="Fan D."/>
            <person name="Liu Y."/>
            <person name="Guan J."/>
            <person name="Zhang Y."/>
            <person name="Yu S."/>
            <person name="Liu X."/>
            <person name="Zhang Y."/>
            <person name="Hong G."/>
            <person name="Han B."/>
            <person name="Choisne N."/>
            <person name="Demange N."/>
            <person name="Orjeda G."/>
            <person name="Samain S."/>
            <person name="Cattolico L."/>
            <person name="Pelletier E."/>
            <person name="Couloux A."/>
            <person name="Segurens B."/>
            <person name="Wincker P."/>
            <person name="D'Hont A."/>
            <person name="Scarpelli C."/>
            <person name="Weissenbach J."/>
            <person name="Salanoubat M."/>
            <person name="Quetier F."/>
            <person name="Yu Y."/>
            <person name="Kim H.R."/>
            <person name="Rambo T."/>
            <person name="Currie J."/>
            <person name="Collura K."/>
            <person name="Luo M."/>
            <person name="Yang T."/>
            <person name="Ammiraju J.S.S."/>
            <person name="Engler F."/>
            <person name="Soderlund C."/>
            <person name="Wing R.A."/>
            <person name="Palmer L.E."/>
            <person name="de la Bastide M."/>
            <person name="Spiegel L."/>
            <person name="Nascimento L."/>
            <person name="Zutavern T."/>
            <person name="O'Shaughnessy A."/>
            <person name="Dike S."/>
            <person name="Dedhia N."/>
            <person name="Preston R."/>
            <person name="Balija V."/>
            <person name="McCombie W.R."/>
            <person name="Chow T."/>
            <person name="Chen H."/>
            <person name="Chung M."/>
            <person name="Chen C."/>
            <person name="Shaw J."/>
            <person name="Wu H."/>
            <person name="Hsiao K."/>
            <person name="Chao Y."/>
            <person name="Chu M."/>
            <person name="Cheng C."/>
            <person name="Hour A."/>
            <person name="Lee P."/>
            <person name="Lin S."/>
            <person name="Lin Y."/>
            <person name="Liou J."/>
            <person name="Liu S."/>
            <person name="Hsing Y."/>
            <person name="Raghuvanshi S."/>
            <person name="Mohanty A."/>
            <person name="Bharti A.K."/>
            <person name="Gaur A."/>
            <person name="Gupta V."/>
            <person name="Kumar D."/>
            <person name="Ravi V."/>
            <person name="Vij S."/>
            <person name="Kapur A."/>
            <person name="Khurana P."/>
            <person name="Khurana P."/>
            <person name="Khurana J.P."/>
            <person name="Tyagi A.K."/>
            <person name="Gaikwad K."/>
            <person name="Singh A."/>
            <person name="Dalal V."/>
            <person name="Srivastava S."/>
            <person name="Dixit A."/>
            <person name="Pal A.K."/>
            <person name="Ghazi I.A."/>
            <person name="Yadav M."/>
            <person name="Pandit A."/>
            <person name="Bhargava A."/>
            <person name="Sureshbabu K."/>
            <person name="Batra K."/>
            <person name="Sharma T.R."/>
            <person name="Mohapatra T."/>
            <person name="Singh N.K."/>
            <person name="Messing J."/>
            <person name="Nelson A.B."/>
            <person name="Fuks G."/>
            <person name="Kavchok S."/>
            <person name="Keizer G."/>
            <person name="Linton E."/>
            <person name="Llaca V."/>
            <person name="Song R."/>
            <person name="Tanyolac B."/>
            <person name="Young S."/>
            <person name="Ho-Il K."/>
            <person name="Hahn J.H."/>
            <person name="Sangsakoo G."/>
            <person name="Vanavichit A."/>
            <person name="de Mattos Luiz.A.T."/>
            <person name="Zimmer P.D."/>
            <person name="Malone G."/>
            <person name="Dellagostin O."/>
            <person name="de Oliveira A.C."/>
            <person name="Bevan M."/>
            <person name="Bancroft I."/>
            <person name="Minx P."/>
            <person name="Cordum H."/>
            <person name="Wilson R."/>
            <person name="Cheng Z."/>
            <person name="Jin W."/>
            <person name="Jiang J."/>
            <person name="Leong S.A."/>
            <person name="Iwama H."/>
            <person name="Gojobori T."/>
            <person name="Itoh T."/>
            <person name="Niimura Y."/>
            <person name="Fujii Y."/>
            <person name="Habara T."/>
            <person name="Sakai H."/>
            <person name="Sato Y."/>
            <person name="Wilson G."/>
            <person name="Kumar K."/>
            <person name="McCouch S."/>
            <person name="Juretic N."/>
            <person name="Hoen D."/>
            <person name="Wright S."/>
            <person name="Bruskiewich R."/>
            <person name="Bureau T."/>
            <person name="Miyao A."/>
            <person name="Hirochika H."/>
            <person name="Nishikawa T."/>
            <person name="Kadowaki K."/>
            <person name="Sugiura M."/>
            <person name="Burr B."/>
            <person name="Sasaki T."/>
        </authorList>
    </citation>
    <scope>NUCLEOTIDE SEQUENCE [LARGE SCALE GENOMIC DNA]</scope>
    <source>
        <strain evidence="2">cv. Nipponbare</strain>
    </source>
</reference>
<evidence type="ECO:0000313" key="1">
    <source>
        <dbReference type="EMBL" id="BAD22485.1"/>
    </source>
</evidence>
<gene>
    <name evidence="1" type="primary">B1080A02.15</name>
</gene>
<evidence type="ECO:0000313" key="2">
    <source>
        <dbReference type="Proteomes" id="UP000000763"/>
    </source>
</evidence>
<sequence length="57" mass="6488">MAGNGWEIDAVAARKVFVELRRMDRRGFVNPSFRRVSGVLMGLGLYSTSAQFYYQRG</sequence>
<accession>Q6K2A3</accession>
<dbReference type="EMBL" id="AP005905">
    <property type="protein sequence ID" value="BAD22485.1"/>
    <property type="molecule type" value="Genomic_DNA"/>
</dbReference>
<protein>
    <submittedName>
        <fullName evidence="1">Uncharacterized protein</fullName>
    </submittedName>
</protein>
<name>Q6K2A3_ORYSJ</name>